<dbReference type="Gene3D" id="3.30.565.10">
    <property type="entry name" value="Histidine kinase-like ATPase, C-terminal domain"/>
    <property type="match status" value="1"/>
</dbReference>
<accession>A0ABW5VD55</accession>
<evidence type="ECO:0000313" key="6">
    <source>
        <dbReference type="Proteomes" id="UP001597532"/>
    </source>
</evidence>
<dbReference type="PANTHER" id="PTHR11528">
    <property type="entry name" value="HEAT SHOCK PROTEIN 90 FAMILY MEMBER"/>
    <property type="match status" value="1"/>
</dbReference>
<dbReference type="InterPro" id="IPR036890">
    <property type="entry name" value="HATPase_C_sf"/>
</dbReference>
<proteinExistence type="inferred from homology"/>
<comment type="caution">
    <text evidence="5">The sequence shown here is derived from an EMBL/GenBank/DDBJ whole genome shotgun (WGS) entry which is preliminary data.</text>
</comment>
<evidence type="ECO:0000313" key="5">
    <source>
        <dbReference type="EMBL" id="MFD2788380.1"/>
    </source>
</evidence>
<protein>
    <submittedName>
        <fullName evidence="5">ATP-binding protein</fullName>
    </submittedName>
</protein>
<reference evidence="6" key="1">
    <citation type="journal article" date="2019" name="Int. J. Syst. Evol. Microbiol.">
        <title>The Global Catalogue of Microorganisms (GCM) 10K type strain sequencing project: providing services to taxonomists for standard genome sequencing and annotation.</title>
        <authorList>
            <consortium name="The Broad Institute Genomics Platform"/>
            <consortium name="The Broad Institute Genome Sequencing Center for Infectious Disease"/>
            <person name="Wu L."/>
            <person name="Ma J."/>
        </authorList>
    </citation>
    <scope>NUCLEOTIDE SEQUENCE [LARGE SCALE GENOMIC DNA]</scope>
    <source>
        <strain evidence="6">KCTC 52924</strain>
    </source>
</reference>
<evidence type="ECO:0000256" key="4">
    <source>
        <dbReference type="ARBA" id="ARBA00023186"/>
    </source>
</evidence>
<dbReference type="InterPro" id="IPR001404">
    <property type="entry name" value="Hsp90_fam"/>
</dbReference>
<dbReference type="SUPFAM" id="SSF55874">
    <property type="entry name" value="ATPase domain of HSP90 chaperone/DNA topoisomerase II/histidine kinase"/>
    <property type="match status" value="1"/>
</dbReference>
<comment type="similarity">
    <text evidence="1">Belongs to the heat shock protein 90 family.</text>
</comment>
<evidence type="ECO:0000256" key="3">
    <source>
        <dbReference type="ARBA" id="ARBA00022840"/>
    </source>
</evidence>
<keyword evidence="3 5" id="KW-0067">ATP-binding</keyword>
<evidence type="ECO:0000256" key="2">
    <source>
        <dbReference type="ARBA" id="ARBA00022741"/>
    </source>
</evidence>
<dbReference type="Proteomes" id="UP001597532">
    <property type="component" value="Unassembled WGS sequence"/>
</dbReference>
<evidence type="ECO:0000256" key="1">
    <source>
        <dbReference type="ARBA" id="ARBA00008239"/>
    </source>
</evidence>
<dbReference type="RefSeq" id="WP_251807654.1">
    <property type="nucleotide sequence ID" value="NZ_CP166679.1"/>
</dbReference>
<keyword evidence="2" id="KW-0547">Nucleotide-binding</keyword>
<name>A0ABW5VD55_9FLAO</name>
<organism evidence="5 6">
    <name type="scientific">Arenibacter antarcticus</name>
    <dbReference type="NCBI Taxonomy" id="2040469"/>
    <lineage>
        <taxon>Bacteria</taxon>
        <taxon>Pseudomonadati</taxon>
        <taxon>Bacteroidota</taxon>
        <taxon>Flavobacteriia</taxon>
        <taxon>Flavobacteriales</taxon>
        <taxon>Flavobacteriaceae</taxon>
        <taxon>Arenibacter</taxon>
    </lineage>
</organism>
<keyword evidence="6" id="KW-1185">Reference proteome</keyword>
<dbReference type="GO" id="GO:0005524">
    <property type="term" value="F:ATP binding"/>
    <property type="evidence" value="ECO:0007669"/>
    <property type="project" value="UniProtKB-KW"/>
</dbReference>
<dbReference type="Pfam" id="PF13589">
    <property type="entry name" value="HATPase_c_3"/>
    <property type="match status" value="1"/>
</dbReference>
<keyword evidence="4" id="KW-0143">Chaperone</keyword>
<gene>
    <name evidence="5" type="ORF">ACFS1K_01245</name>
</gene>
<sequence>MSNTNKLSFQIEVKRVLEILSNDIYDSPYALLRENIQNGYDAILMRMQLDGKESFLPKIIVTIDSKYITIEDNGIGMNKDVVSNNFWKAGSSGKNNEIAQKAGVVGTFGIGAMANFGVCKSIKVITHYAQGNETIETFANRESLSITEECIEIKTYEEKREAGTKVIAELDDNLNLTVQGAINYLNPYIKHLNIAVIINGSIVSQIKYINIFEVKPENLYKTETYNVTTPNNSSFTLQLNYTNQNLIKIYCTNIVRNSQKINGNIVLSQGGGGIYGLRNYFGLAPIPVSGFFNLGGVVNLSILHPTAGREALSRESIELVSQIINTIETKIAESISNLEIADLNSGFLNYVSSNRRFELAKNLKIVVQPNDERWSLSEIQPIIDGKKVNYYSGRDQKTIQQFGNENTHLLTLSQDNPRRRIQLEYIKRKGISEIPDKATILKEFSVKELSFSEVSLLIRITNILNEDYLISDSKIIIGEISHQVPSLVEYKNNQVFVYISRESSAVQQVLQIYSTDWPLFTSFVKDFVRNHLYQKFAAYVPSSTRQGADALHKILMRNRELYKYEYSDLGALESLMSEYVSGDIDFPEVLKKSTTIIRTHSQFVRQNQVGTVEQEIPSIIENNAADKIAFDEYSAVPSIIRRETKTDKKILKTDKQYPHLNNFSLFLSLSDKIFKSQLEFFLEPHTTKVIWSMHKVVYIFTHASNNLSLYYDIELKEKLSDESTGGKAIPTTTIITENRIFVPIITDLTNYFDIHEGRKEFYVRYDIITDFNKS</sequence>
<dbReference type="EMBL" id="JBHUOK010000002">
    <property type="protein sequence ID" value="MFD2788380.1"/>
    <property type="molecule type" value="Genomic_DNA"/>
</dbReference>